<reference evidence="3" key="1">
    <citation type="journal article" date="2020" name="mSystems">
        <title>Genome- and Community-Level Interaction Insights into Carbon Utilization and Element Cycling Functions of Hydrothermarchaeota in Hydrothermal Sediment.</title>
        <authorList>
            <person name="Zhou Z."/>
            <person name="Liu Y."/>
            <person name="Xu W."/>
            <person name="Pan J."/>
            <person name="Luo Z.H."/>
            <person name="Li M."/>
        </authorList>
    </citation>
    <scope>NUCLEOTIDE SEQUENCE [LARGE SCALE GENOMIC DNA]</scope>
    <source>
        <strain evidence="3">SpSt-1019</strain>
    </source>
</reference>
<dbReference type="Pfam" id="PF00563">
    <property type="entry name" value="EAL"/>
    <property type="match status" value="1"/>
</dbReference>
<dbReference type="PANTHER" id="PTHR44757:SF2">
    <property type="entry name" value="BIOFILM ARCHITECTURE MAINTENANCE PROTEIN MBAA"/>
    <property type="match status" value="1"/>
</dbReference>
<sequence length="562" mass="65101">MASQINDEIIFLKTVCEVIRTYLDIKLVFIGTINLNKEIDFIAISGITEILKGIKISVGLELPHRQDTAKIYGEEVFNFTSFVNSLIKTSCAERFKKYNLSSMFTLPIFRNGKIWGILSLYHSVSGFFEDDELLREILKTISSNINYGLEHIELANKERELTQLKDALLNNANVGIVMLKYPERVILDANRTFAIMLGFEEKREILGSKIREFYPDDETFERVKKFTEDIIFQGKSVVLRNIRFVRRDKTSIYVDLSGVLTKVQDGSYYVIWTVIDVTERDKLSEELKYQESFDPLTGLPNRMMLERELEKAFLRAKRSSWLMAIAIINLDCFRMINEKFGYTAGNEVLKTVAKRLQESLRKTDFISRFSPVGDEFAIIFENFQDKEKLYIVFKKIERVILEPIALKDNSVVNILGISMGVCIYPHVQFDNYSEMIRFALQALYDSKKHKHDRANFWTIYGESISKKENHFQILLKQEKVMVYYQPIYDNQTSSIVGVEALARLLDKDGTILTPDKFLLKFTHEDLLELTRQVLTIALKDIKELEKDGHSLTVSVNIEPGFV</sequence>
<dbReference type="Gene3D" id="3.20.20.450">
    <property type="entry name" value="EAL domain"/>
    <property type="match status" value="1"/>
</dbReference>
<dbReference type="Gene3D" id="3.30.70.270">
    <property type="match status" value="1"/>
</dbReference>
<dbReference type="SUPFAM" id="SSF141868">
    <property type="entry name" value="EAL domain-like"/>
    <property type="match status" value="1"/>
</dbReference>
<dbReference type="CDD" id="cd01949">
    <property type="entry name" value="GGDEF"/>
    <property type="match status" value="1"/>
</dbReference>
<evidence type="ECO:0000259" key="1">
    <source>
        <dbReference type="PROSITE" id="PS50883"/>
    </source>
</evidence>
<dbReference type="PROSITE" id="PS50887">
    <property type="entry name" value="GGDEF"/>
    <property type="match status" value="1"/>
</dbReference>
<organism evidence="3">
    <name type="scientific">Thermodesulfobium narugense</name>
    <dbReference type="NCBI Taxonomy" id="184064"/>
    <lineage>
        <taxon>Bacteria</taxon>
        <taxon>Pseudomonadati</taxon>
        <taxon>Thermodesulfobiota</taxon>
        <taxon>Thermodesulfobiia</taxon>
        <taxon>Thermodesulfobiales</taxon>
        <taxon>Thermodesulfobiaceae</taxon>
        <taxon>Thermodesulfobium</taxon>
    </lineage>
</organism>
<dbReference type="Pfam" id="PF00990">
    <property type="entry name" value="GGDEF"/>
    <property type="match status" value="1"/>
</dbReference>
<comment type="caution">
    <text evidence="3">The sequence shown here is derived from an EMBL/GenBank/DDBJ whole genome shotgun (WGS) entry which is preliminary data.</text>
</comment>
<evidence type="ECO:0000313" key="3">
    <source>
        <dbReference type="EMBL" id="HHI66067.1"/>
    </source>
</evidence>
<gene>
    <name evidence="3" type="ORF">ENL70_05930</name>
</gene>
<protein>
    <submittedName>
        <fullName evidence="3">Diguanylate cyclase</fullName>
    </submittedName>
</protein>
<dbReference type="InterPro" id="IPR001633">
    <property type="entry name" value="EAL_dom"/>
</dbReference>
<dbReference type="InterPro" id="IPR029787">
    <property type="entry name" value="Nucleotide_cyclase"/>
</dbReference>
<dbReference type="SUPFAM" id="SSF55073">
    <property type="entry name" value="Nucleotide cyclase"/>
    <property type="match status" value="1"/>
</dbReference>
<dbReference type="InterPro" id="IPR052155">
    <property type="entry name" value="Biofilm_reg_signaling"/>
</dbReference>
<dbReference type="SUPFAM" id="SSF55785">
    <property type="entry name" value="PYP-like sensor domain (PAS domain)"/>
    <property type="match status" value="1"/>
</dbReference>
<dbReference type="InterPro" id="IPR000160">
    <property type="entry name" value="GGDEF_dom"/>
</dbReference>
<dbReference type="InterPro" id="IPR000014">
    <property type="entry name" value="PAS"/>
</dbReference>
<accession>A0A7C5PHM0</accession>
<dbReference type="EMBL" id="DRUY01000198">
    <property type="protein sequence ID" value="HHI66067.1"/>
    <property type="molecule type" value="Genomic_DNA"/>
</dbReference>
<name>A0A7C5PHM0_9BACT</name>
<dbReference type="NCBIfam" id="TIGR00254">
    <property type="entry name" value="GGDEF"/>
    <property type="match status" value="1"/>
</dbReference>
<dbReference type="InterPro" id="IPR035919">
    <property type="entry name" value="EAL_sf"/>
</dbReference>
<dbReference type="InterPro" id="IPR029016">
    <property type="entry name" value="GAF-like_dom_sf"/>
</dbReference>
<feature type="domain" description="EAL" evidence="1">
    <location>
        <begin position="464"/>
        <end position="562"/>
    </location>
</feature>
<dbReference type="PROSITE" id="PS50883">
    <property type="entry name" value="EAL"/>
    <property type="match status" value="1"/>
</dbReference>
<dbReference type="InterPro" id="IPR043128">
    <property type="entry name" value="Rev_trsase/Diguanyl_cyclase"/>
</dbReference>
<dbReference type="AlphaFoldDB" id="A0A7C5PHM0"/>
<dbReference type="Gene3D" id="3.30.450.40">
    <property type="match status" value="1"/>
</dbReference>
<evidence type="ECO:0000259" key="2">
    <source>
        <dbReference type="PROSITE" id="PS50887"/>
    </source>
</evidence>
<dbReference type="SUPFAM" id="SSF55781">
    <property type="entry name" value="GAF domain-like"/>
    <property type="match status" value="1"/>
</dbReference>
<dbReference type="InterPro" id="IPR035965">
    <property type="entry name" value="PAS-like_dom_sf"/>
</dbReference>
<proteinExistence type="predicted"/>
<dbReference type="Pfam" id="PF13426">
    <property type="entry name" value="PAS_9"/>
    <property type="match status" value="1"/>
</dbReference>
<dbReference type="PANTHER" id="PTHR44757">
    <property type="entry name" value="DIGUANYLATE CYCLASE DGCP"/>
    <property type="match status" value="1"/>
</dbReference>
<feature type="domain" description="GGDEF" evidence="2">
    <location>
        <begin position="321"/>
        <end position="459"/>
    </location>
</feature>
<dbReference type="NCBIfam" id="TIGR00229">
    <property type="entry name" value="sensory_box"/>
    <property type="match status" value="1"/>
</dbReference>
<dbReference type="Gene3D" id="3.30.450.20">
    <property type="entry name" value="PAS domain"/>
    <property type="match status" value="1"/>
</dbReference>
<dbReference type="SMART" id="SM00267">
    <property type="entry name" value="GGDEF"/>
    <property type="match status" value="1"/>
</dbReference>
<dbReference type="CDD" id="cd00130">
    <property type="entry name" value="PAS"/>
    <property type="match status" value="1"/>
</dbReference>